<dbReference type="AlphaFoldDB" id="A0A1H7U5R3"/>
<dbReference type="EMBL" id="FOBF01000008">
    <property type="protein sequence ID" value="SEL92313.1"/>
    <property type="molecule type" value="Genomic_DNA"/>
</dbReference>
<reference evidence="1 2" key="1">
    <citation type="submission" date="2016-10" db="EMBL/GenBank/DDBJ databases">
        <authorList>
            <person name="de Groot N.N."/>
        </authorList>
    </citation>
    <scope>NUCLEOTIDE SEQUENCE [LARGE SCALE GENOMIC DNA]</scope>
    <source>
        <strain evidence="1 2">DSM 43357</strain>
    </source>
</reference>
<keyword evidence="1" id="KW-0238">DNA-binding</keyword>
<dbReference type="RefSeq" id="WP_091101699.1">
    <property type="nucleotide sequence ID" value="NZ_FOBF01000008.1"/>
</dbReference>
<dbReference type="OrthoDB" id="5118533at2"/>
<dbReference type="InterPro" id="IPR036894">
    <property type="entry name" value="YbaB-like_sf"/>
</dbReference>
<dbReference type="STRING" id="46177.SAMN05660976_03678"/>
<dbReference type="Pfam" id="PF02575">
    <property type="entry name" value="YbaB_DNA_bd"/>
    <property type="match status" value="1"/>
</dbReference>
<dbReference type="Proteomes" id="UP000198953">
    <property type="component" value="Unassembled WGS sequence"/>
</dbReference>
<accession>A0A1H7U5R3</accession>
<dbReference type="Gene3D" id="3.30.1310.10">
    <property type="entry name" value="Nucleoid-associated protein YbaB-like domain"/>
    <property type="match status" value="1"/>
</dbReference>
<dbReference type="GO" id="GO:0003677">
    <property type="term" value="F:DNA binding"/>
    <property type="evidence" value="ECO:0007669"/>
    <property type="project" value="UniProtKB-KW"/>
</dbReference>
<evidence type="ECO:0000313" key="1">
    <source>
        <dbReference type="EMBL" id="SEL92313.1"/>
    </source>
</evidence>
<keyword evidence="2" id="KW-1185">Reference proteome</keyword>
<sequence length="129" mass="14131">MTDVFRATIDELAGEVNRQIARVRETYARLGEVESTATSADGLVSVTVGSNGQVRGIELNPRVYRKLDPSELAGSIMAQVDRATAVVSEERKKLMEPLMPDGVPYEEVFGERVTLDAFLPQPVKPEPAE</sequence>
<proteinExistence type="predicted"/>
<name>A0A1H7U5R3_9ACTN</name>
<evidence type="ECO:0000313" key="2">
    <source>
        <dbReference type="Proteomes" id="UP000198953"/>
    </source>
</evidence>
<organism evidence="1 2">
    <name type="scientific">Nonomuraea pusilla</name>
    <dbReference type="NCBI Taxonomy" id="46177"/>
    <lineage>
        <taxon>Bacteria</taxon>
        <taxon>Bacillati</taxon>
        <taxon>Actinomycetota</taxon>
        <taxon>Actinomycetes</taxon>
        <taxon>Streptosporangiales</taxon>
        <taxon>Streptosporangiaceae</taxon>
        <taxon>Nonomuraea</taxon>
    </lineage>
</organism>
<protein>
    <submittedName>
        <fullName evidence="1">Conserved DNA-binding protein YbaB</fullName>
    </submittedName>
</protein>
<dbReference type="InterPro" id="IPR004401">
    <property type="entry name" value="YbaB/EbfC"/>
</dbReference>
<gene>
    <name evidence="1" type="ORF">SAMN05660976_03678</name>
</gene>
<dbReference type="SUPFAM" id="SSF82607">
    <property type="entry name" value="YbaB-like"/>
    <property type="match status" value="1"/>
</dbReference>